<dbReference type="SUPFAM" id="SSF55486">
    <property type="entry name" value="Metalloproteases ('zincins'), catalytic domain"/>
    <property type="match status" value="1"/>
</dbReference>
<evidence type="ECO:0000256" key="4">
    <source>
        <dbReference type="ARBA" id="ARBA00022759"/>
    </source>
</evidence>
<dbReference type="STRING" id="1244108.SAMN05444004_10246"/>
<feature type="region of interest" description="Disordered" evidence="8">
    <location>
        <begin position="60"/>
        <end position="84"/>
    </location>
</feature>
<dbReference type="HAMAP" id="MF_00009">
    <property type="entry name" value="Endoribonucl_YbeY"/>
    <property type="match status" value="1"/>
</dbReference>
<evidence type="ECO:0000256" key="8">
    <source>
        <dbReference type="SAM" id="MobiDB-lite"/>
    </source>
</evidence>
<evidence type="ECO:0000256" key="7">
    <source>
        <dbReference type="HAMAP-Rule" id="MF_00009"/>
    </source>
</evidence>
<dbReference type="GO" id="GO:0005737">
    <property type="term" value="C:cytoplasm"/>
    <property type="evidence" value="ECO:0007669"/>
    <property type="project" value="UniProtKB-SubCell"/>
</dbReference>
<feature type="binding site" evidence="7">
    <location>
        <position position="126"/>
    </location>
    <ligand>
        <name>Zn(2+)</name>
        <dbReference type="ChEBI" id="CHEBI:29105"/>
        <note>catalytic</note>
    </ligand>
</feature>
<reference evidence="10" key="1">
    <citation type="submission" date="2016-10" db="EMBL/GenBank/DDBJ databases">
        <authorList>
            <person name="Varghese N."/>
            <person name="Submissions S."/>
        </authorList>
    </citation>
    <scope>NUCLEOTIDE SEQUENCE [LARGE SCALE GENOMIC DNA]</scope>
    <source>
        <strain evidence="10">DSM 100420</strain>
    </source>
</reference>
<proteinExistence type="inferred from homology"/>
<dbReference type="NCBIfam" id="TIGR00043">
    <property type="entry name" value="rRNA maturation RNase YbeY"/>
    <property type="match status" value="1"/>
</dbReference>
<evidence type="ECO:0000256" key="5">
    <source>
        <dbReference type="ARBA" id="ARBA00022801"/>
    </source>
</evidence>
<evidence type="ECO:0000313" key="10">
    <source>
        <dbReference type="Proteomes" id="UP000198914"/>
    </source>
</evidence>
<dbReference type="EMBL" id="FNPX01000002">
    <property type="protein sequence ID" value="SDY57874.1"/>
    <property type="molecule type" value="Genomic_DNA"/>
</dbReference>
<dbReference type="Pfam" id="PF02130">
    <property type="entry name" value="YbeY"/>
    <property type="match status" value="1"/>
</dbReference>
<gene>
    <name evidence="7" type="primary">ybeY</name>
    <name evidence="9" type="ORF">SAMN05444004_10246</name>
</gene>
<accession>A0A1H3L1T2</accession>
<dbReference type="Proteomes" id="UP000198914">
    <property type="component" value="Unassembled WGS sequence"/>
</dbReference>
<dbReference type="InterPro" id="IPR002036">
    <property type="entry name" value="YbeY"/>
</dbReference>
<dbReference type="OrthoDB" id="9807740at2"/>
<evidence type="ECO:0000313" key="9">
    <source>
        <dbReference type="EMBL" id="SDY57874.1"/>
    </source>
</evidence>
<dbReference type="Gene3D" id="3.40.390.30">
    <property type="entry name" value="Metalloproteases ('zincins'), catalytic domain"/>
    <property type="match status" value="1"/>
</dbReference>
<evidence type="ECO:0000256" key="1">
    <source>
        <dbReference type="ARBA" id="ARBA00010875"/>
    </source>
</evidence>
<keyword evidence="3 7" id="KW-0479">Metal-binding</keyword>
<keyword evidence="5 7" id="KW-0378">Hydrolase</keyword>
<name>A0A1H3L1T2_9RHOB</name>
<dbReference type="AlphaFoldDB" id="A0A1H3L1T2"/>
<dbReference type="RefSeq" id="WP_092642186.1">
    <property type="nucleotide sequence ID" value="NZ_FNPX01000002.1"/>
</dbReference>
<dbReference type="GO" id="GO:0004222">
    <property type="term" value="F:metalloendopeptidase activity"/>
    <property type="evidence" value="ECO:0007669"/>
    <property type="project" value="InterPro"/>
</dbReference>
<evidence type="ECO:0000256" key="6">
    <source>
        <dbReference type="ARBA" id="ARBA00022833"/>
    </source>
</evidence>
<keyword evidence="2 7" id="KW-0540">Nuclease</keyword>
<dbReference type="GO" id="GO:0008270">
    <property type="term" value="F:zinc ion binding"/>
    <property type="evidence" value="ECO:0007669"/>
    <property type="project" value="UniProtKB-UniRule"/>
</dbReference>
<sequence>MSHEIDVIIEDDRWADLDRLAQIAVPAALTGAGLSGDFEVAIMGCDDARIAALNADFRGKPKPTNVLSWPSEERNPDTAPDDPELGDIAISFDTCAREAAEQGKPFDAHVIHLLAHATLHLLGHDHIRDADAERMEALEVQILAGLGFPDPYSSDKK</sequence>
<dbReference type="EC" id="3.1.-.-" evidence="7"/>
<feature type="binding site" evidence="7">
    <location>
        <position position="120"/>
    </location>
    <ligand>
        <name>Zn(2+)</name>
        <dbReference type="ChEBI" id="CHEBI:29105"/>
        <note>catalytic</note>
    </ligand>
</feature>
<dbReference type="PROSITE" id="PS01306">
    <property type="entry name" value="UPF0054"/>
    <property type="match status" value="1"/>
</dbReference>
<protein>
    <recommendedName>
        <fullName evidence="7">Endoribonuclease YbeY</fullName>
        <ecNumber evidence="7">3.1.-.-</ecNumber>
    </recommendedName>
</protein>
<evidence type="ECO:0000256" key="2">
    <source>
        <dbReference type="ARBA" id="ARBA00022722"/>
    </source>
</evidence>
<dbReference type="PANTHER" id="PTHR46986">
    <property type="entry name" value="ENDORIBONUCLEASE YBEY, CHLOROPLASTIC"/>
    <property type="match status" value="1"/>
</dbReference>
<dbReference type="InterPro" id="IPR023091">
    <property type="entry name" value="MetalPrtase_cat_dom_sf_prd"/>
</dbReference>
<feature type="binding site" evidence="7">
    <location>
        <position position="116"/>
    </location>
    <ligand>
        <name>Zn(2+)</name>
        <dbReference type="ChEBI" id="CHEBI:29105"/>
        <note>catalytic</note>
    </ligand>
</feature>
<keyword evidence="7" id="KW-0690">Ribosome biogenesis</keyword>
<dbReference type="GO" id="GO:0004521">
    <property type="term" value="F:RNA endonuclease activity"/>
    <property type="evidence" value="ECO:0007669"/>
    <property type="project" value="UniProtKB-UniRule"/>
</dbReference>
<keyword evidence="4 7" id="KW-0255">Endonuclease</keyword>
<comment type="cofactor">
    <cofactor evidence="7">
        <name>Zn(2+)</name>
        <dbReference type="ChEBI" id="CHEBI:29105"/>
    </cofactor>
    <text evidence="7">Binds 1 zinc ion.</text>
</comment>
<comment type="subcellular location">
    <subcellularLocation>
        <location evidence="7">Cytoplasm</location>
    </subcellularLocation>
</comment>
<keyword evidence="7" id="KW-0963">Cytoplasm</keyword>
<keyword evidence="10" id="KW-1185">Reference proteome</keyword>
<dbReference type="InterPro" id="IPR020549">
    <property type="entry name" value="YbeY_CS"/>
</dbReference>
<organism evidence="9 10">
    <name type="scientific">Jannaschia faecimaris</name>
    <dbReference type="NCBI Taxonomy" id="1244108"/>
    <lineage>
        <taxon>Bacteria</taxon>
        <taxon>Pseudomonadati</taxon>
        <taxon>Pseudomonadota</taxon>
        <taxon>Alphaproteobacteria</taxon>
        <taxon>Rhodobacterales</taxon>
        <taxon>Roseobacteraceae</taxon>
        <taxon>Jannaschia</taxon>
    </lineage>
</organism>
<evidence type="ECO:0000256" key="3">
    <source>
        <dbReference type="ARBA" id="ARBA00022723"/>
    </source>
</evidence>
<keyword evidence="7" id="KW-0698">rRNA processing</keyword>
<dbReference type="PANTHER" id="PTHR46986:SF1">
    <property type="entry name" value="ENDORIBONUCLEASE YBEY, CHLOROPLASTIC"/>
    <property type="match status" value="1"/>
</dbReference>
<comment type="similarity">
    <text evidence="1 7">Belongs to the endoribonuclease YbeY family.</text>
</comment>
<dbReference type="GO" id="GO:0006364">
    <property type="term" value="P:rRNA processing"/>
    <property type="evidence" value="ECO:0007669"/>
    <property type="project" value="UniProtKB-UniRule"/>
</dbReference>
<keyword evidence="6 7" id="KW-0862">Zinc</keyword>
<comment type="function">
    <text evidence="7">Single strand-specific metallo-endoribonuclease involved in late-stage 70S ribosome quality control and in maturation of the 3' terminus of the 16S rRNA.</text>
</comment>